<dbReference type="EMBL" id="BMQM01000025">
    <property type="protein sequence ID" value="GGR67253.1"/>
    <property type="molecule type" value="Genomic_DNA"/>
</dbReference>
<reference evidence="8" key="1">
    <citation type="journal article" date="2019" name="Int. J. Syst. Evol. Microbiol.">
        <title>The Global Catalogue of Microorganisms (GCM) 10K type strain sequencing project: providing services to taxonomists for standard genome sequencing and annotation.</title>
        <authorList>
            <consortium name="The Broad Institute Genomics Platform"/>
            <consortium name="The Broad Institute Genome Sequencing Center for Infectious Disease"/>
            <person name="Wu L."/>
            <person name="Ma J."/>
        </authorList>
    </citation>
    <scope>NUCLEOTIDE SEQUENCE [LARGE SCALE GENOMIC DNA]</scope>
    <source>
        <strain evidence="8">JCM 31404</strain>
    </source>
</reference>
<evidence type="ECO:0000313" key="7">
    <source>
        <dbReference type="EMBL" id="GGR67253.1"/>
    </source>
</evidence>
<dbReference type="InterPro" id="IPR001959">
    <property type="entry name" value="Transposase"/>
</dbReference>
<proteinExistence type="inferred from homology"/>
<dbReference type="NCBIfam" id="TIGR01766">
    <property type="entry name" value="IS200/IS605 family accessory protein TnpB-like domain"/>
    <property type="match status" value="1"/>
</dbReference>
<dbReference type="Proteomes" id="UP000634308">
    <property type="component" value="Unassembled WGS sequence"/>
</dbReference>
<keyword evidence="4" id="KW-0233">DNA recombination</keyword>
<dbReference type="RefSeq" id="WP_189065971.1">
    <property type="nucleotide sequence ID" value="NZ_BMQM01000025.1"/>
</dbReference>
<dbReference type="NCBIfam" id="NF040570">
    <property type="entry name" value="guided_TnpB"/>
    <property type="match status" value="1"/>
</dbReference>
<name>A0ABQ2RWQ8_9DEIO</name>
<keyword evidence="3" id="KW-0238">DNA-binding</keyword>
<sequence>MEITLTAKLKLKHTQEQKVALDAFTLSYRDALNHTAKVAFDMGKSSNASKIQKEVYTHLREHFGLKAQSACSVPRRVGASFKQFWTKLKDHQKKQAFRMEAGLKPRRFKGFDAPPKFVSRSLTMFYKKDYSFKKNQQVSVDTLNNRIVIPYEGYAKHLQLIVDGAKIGSGTLWYDRRKKQYYLLVALTVTLPDPQSEDHKRVVGVDVGQRYHAVVSDTQDNSFFQSGKQARQRKEHFSRLRKNLQRKGTRSATRKLIELSGRERRFIADWNHKLSLRILRRFPNAFIGLEDLTNIRDRTEGRRTHRANKKSRANKRRRSQWSFAELQTFLAYKAPLNGCMTVKVDAHFTSQACTQCGHTSKGNRPGAGLMFRCESCGYEVHSDLLGSRNITMRTLVIRQDWMVTGYLSTTPDVSDAEAKTARLTRYAGLRWSPETNPRL</sequence>
<organism evidence="7 8">
    <name type="scientific">Deinococcus seoulensis</name>
    <dbReference type="NCBI Taxonomy" id="1837379"/>
    <lineage>
        <taxon>Bacteria</taxon>
        <taxon>Thermotogati</taxon>
        <taxon>Deinococcota</taxon>
        <taxon>Deinococci</taxon>
        <taxon>Deinococcales</taxon>
        <taxon>Deinococcaceae</taxon>
        <taxon>Deinococcus</taxon>
    </lineage>
</organism>
<protein>
    <submittedName>
        <fullName evidence="7">Transposase</fullName>
    </submittedName>
</protein>
<evidence type="ECO:0000256" key="4">
    <source>
        <dbReference type="ARBA" id="ARBA00023172"/>
    </source>
</evidence>
<dbReference type="Pfam" id="PF01385">
    <property type="entry name" value="OrfB_IS605"/>
    <property type="match status" value="1"/>
</dbReference>
<gene>
    <name evidence="7" type="ORF">GCM10008959_31790</name>
</gene>
<keyword evidence="8" id="KW-1185">Reference proteome</keyword>
<evidence type="ECO:0000259" key="5">
    <source>
        <dbReference type="Pfam" id="PF01385"/>
    </source>
</evidence>
<evidence type="ECO:0000256" key="1">
    <source>
        <dbReference type="ARBA" id="ARBA00008761"/>
    </source>
</evidence>
<dbReference type="InterPro" id="IPR010095">
    <property type="entry name" value="Cas12f1-like_TNB"/>
</dbReference>
<feature type="domain" description="Cas12f1-like TNB" evidence="6">
    <location>
        <begin position="323"/>
        <end position="390"/>
    </location>
</feature>
<accession>A0ABQ2RWQ8</accession>
<keyword evidence="2" id="KW-0815">Transposition</keyword>
<feature type="domain" description="Probable transposase IS891/IS1136/IS1341" evidence="5">
    <location>
        <begin position="192"/>
        <end position="289"/>
    </location>
</feature>
<comment type="similarity">
    <text evidence="1">In the C-terminal section; belongs to the transposase 35 family.</text>
</comment>
<evidence type="ECO:0000313" key="8">
    <source>
        <dbReference type="Proteomes" id="UP000634308"/>
    </source>
</evidence>
<evidence type="ECO:0000256" key="3">
    <source>
        <dbReference type="ARBA" id="ARBA00023125"/>
    </source>
</evidence>
<dbReference type="Pfam" id="PF07282">
    <property type="entry name" value="Cas12f1-like_TNB"/>
    <property type="match status" value="1"/>
</dbReference>
<evidence type="ECO:0000259" key="6">
    <source>
        <dbReference type="Pfam" id="PF07282"/>
    </source>
</evidence>
<comment type="caution">
    <text evidence="7">The sequence shown here is derived from an EMBL/GenBank/DDBJ whole genome shotgun (WGS) entry which is preliminary data.</text>
</comment>
<evidence type="ECO:0000256" key="2">
    <source>
        <dbReference type="ARBA" id="ARBA00022578"/>
    </source>
</evidence>